<dbReference type="AlphaFoldDB" id="A0A0C7P2J2"/>
<evidence type="ECO:0000256" key="1">
    <source>
        <dbReference type="ARBA" id="ARBA00022723"/>
    </source>
</evidence>
<dbReference type="GO" id="GO:0046872">
    <property type="term" value="F:metal ion binding"/>
    <property type="evidence" value="ECO:0007669"/>
    <property type="project" value="UniProtKB-KW"/>
</dbReference>
<dbReference type="RefSeq" id="WP_045087965.1">
    <property type="nucleotide sequence ID" value="NZ_LN824141.1"/>
</dbReference>
<sequence length="69" mass="7893">MQSTKKLYNVVINYNYCKRCGICSWICPVKAIVEGEFDIPQISDPLKCTGCLQCERMCPDFAIDVRLVE</sequence>
<dbReference type="EMBL" id="LN824141">
    <property type="protein sequence ID" value="CEP78540.1"/>
    <property type="molecule type" value="Genomic_DNA"/>
</dbReference>
<keyword evidence="2" id="KW-0408">Iron</keyword>
<accession>A0A0C7P2J2</accession>
<dbReference type="InterPro" id="IPR017900">
    <property type="entry name" value="4Fe4S_Fe_S_CS"/>
</dbReference>
<protein>
    <submittedName>
        <fullName evidence="5">Ferredoxin domain containing protein</fullName>
    </submittedName>
</protein>
<keyword evidence="6" id="KW-1185">Reference proteome</keyword>
<name>A0A0C7P2J2_DEFTU</name>
<keyword evidence="3" id="KW-0411">Iron-sulfur</keyword>
<proteinExistence type="predicted"/>
<dbReference type="KEGG" id="dtn:DTL3_1242"/>
<dbReference type="SUPFAM" id="SSF54862">
    <property type="entry name" value="4Fe-4S ferredoxins"/>
    <property type="match status" value="1"/>
</dbReference>
<dbReference type="PROSITE" id="PS00198">
    <property type="entry name" value="4FE4S_FER_1"/>
    <property type="match status" value="2"/>
</dbReference>
<evidence type="ECO:0000313" key="5">
    <source>
        <dbReference type="EMBL" id="CEP78540.1"/>
    </source>
</evidence>
<dbReference type="Pfam" id="PF13237">
    <property type="entry name" value="Fer4_10"/>
    <property type="match status" value="1"/>
</dbReference>
<dbReference type="Gene3D" id="3.30.70.20">
    <property type="match status" value="2"/>
</dbReference>
<organism evidence="5 6">
    <name type="scientific">Defluviitoga tunisiensis</name>
    <dbReference type="NCBI Taxonomy" id="1006576"/>
    <lineage>
        <taxon>Bacteria</taxon>
        <taxon>Thermotogati</taxon>
        <taxon>Thermotogota</taxon>
        <taxon>Thermotogae</taxon>
        <taxon>Petrotogales</taxon>
        <taxon>Petrotogaceae</taxon>
        <taxon>Defluviitoga</taxon>
    </lineage>
</organism>
<keyword evidence="1" id="KW-0479">Metal-binding</keyword>
<dbReference type="STRING" id="1006576.DTL3_1242"/>
<evidence type="ECO:0000256" key="2">
    <source>
        <dbReference type="ARBA" id="ARBA00023004"/>
    </source>
</evidence>
<dbReference type="InterPro" id="IPR017896">
    <property type="entry name" value="4Fe4S_Fe-S-bd"/>
</dbReference>
<evidence type="ECO:0000313" key="6">
    <source>
        <dbReference type="Proteomes" id="UP000032809"/>
    </source>
</evidence>
<dbReference type="Proteomes" id="UP000032809">
    <property type="component" value="Chromosome I"/>
</dbReference>
<evidence type="ECO:0000259" key="4">
    <source>
        <dbReference type="PROSITE" id="PS51379"/>
    </source>
</evidence>
<dbReference type="PROSITE" id="PS51379">
    <property type="entry name" value="4FE4S_FER_2"/>
    <property type="match status" value="2"/>
</dbReference>
<evidence type="ECO:0000256" key="3">
    <source>
        <dbReference type="ARBA" id="ARBA00023014"/>
    </source>
</evidence>
<gene>
    <name evidence="5" type="ORF">DTL3_1242</name>
</gene>
<feature type="domain" description="4Fe-4S ferredoxin-type" evidence="4">
    <location>
        <begin position="38"/>
        <end position="68"/>
    </location>
</feature>
<dbReference type="HOGENOM" id="CLU_139698_5_3_0"/>
<dbReference type="GO" id="GO:0051536">
    <property type="term" value="F:iron-sulfur cluster binding"/>
    <property type="evidence" value="ECO:0007669"/>
    <property type="project" value="UniProtKB-KW"/>
</dbReference>
<dbReference type="OrthoDB" id="9804603at2"/>
<reference evidence="6" key="1">
    <citation type="submission" date="2014-11" db="EMBL/GenBank/DDBJ databases">
        <authorList>
            <person name="Wibberg D."/>
        </authorList>
    </citation>
    <scope>NUCLEOTIDE SEQUENCE [LARGE SCALE GENOMIC DNA]</scope>
    <source>
        <strain evidence="6">L3</strain>
    </source>
</reference>
<feature type="domain" description="4Fe-4S ferredoxin-type" evidence="4">
    <location>
        <begin position="8"/>
        <end position="37"/>
    </location>
</feature>